<dbReference type="PANTHER" id="PTHR34216:SF3">
    <property type="entry name" value="POLY-BETA-1,6-N-ACETYL-D-GLUCOSAMINE N-DEACETYLASE"/>
    <property type="match status" value="1"/>
</dbReference>
<dbReference type="SUPFAM" id="SSF88713">
    <property type="entry name" value="Glycoside hydrolase/deacetylase"/>
    <property type="match status" value="1"/>
</dbReference>
<sequence length="316" mass="34710">MLLRSLLTLLSPGGRRGRLSILIYHRVLPEPDPLLSGDPDAARFRWQMELLARHFNPLPLPEAVQRLREGTLPPRAACVTFDDGYADNAEVALPILQSVGVPATFFIAVGYLNGGRMFNDTLIETVRRLPAGEVDLTPEGLGRRAVATDSDRVALCKALIGQFKYREPAARNREVEALPARLGIQLPEDLMMRDDQVRQLADAGMEIGGHTVSHPILARQAPDEARREIGGGREALEKLLGRPVRLFAYPNGRPGKDYAAEHVAMVRECGYEAAVSTAVGAADPSADPYQLPRFTPWDDTPTRFGLRLARNLAGRP</sequence>
<dbReference type="RefSeq" id="WP_121442049.1">
    <property type="nucleotide sequence ID" value="NZ_RCDA01000001.1"/>
</dbReference>
<comment type="subcellular location">
    <subcellularLocation>
        <location evidence="1">Secreted</location>
    </subcellularLocation>
</comment>
<gene>
    <name evidence="4" type="ORF">DFR31_1598</name>
</gene>
<proteinExistence type="predicted"/>
<evidence type="ECO:0000256" key="2">
    <source>
        <dbReference type="ARBA" id="ARBA00022729"/>
    </source>
</evidence>
<dbReference type="Gene3D" id="3.20.20.370">
    <property type="entry name" value="Glycoside hydrolase/deacetylase"/>
    <property type="match status" value="1"/>
</dbReference>
<accession>A0A498C885</accession>
<keyword evidence="5" id="KW-1185">Reference proteome</keyword>
<dbReference type="OrthoDB" id="9814639at2"/>
<dbReference type="Proteomes" id="UP000275461">
    <property type="component" value="Unassembled WGS sequence"/>
</dbReference>
<dbReference type="InterPro" id="IPR011330">
    <property type="entry name" value="Glyco_hydro/deAcase_b/a-brl"/>
</dbReference>
<comment type="caution">
    <text evidence="4">The sequence shown here is derived from an EMBL/GenBank/DDBJ whole genome shotgun (WGS) entry which is preliminary data.</text>
</comment>
<organism evidence="4 5">
    <name type="scientific">Alkalispirillum mobile</name>
    <dbReference type="NCBI Taxonomy" id="85925"/>
    <lineage>
        <taxon>Bacteria</taxon>
        <taxon>Pseudomonadati</taxon>
        <taxon>Pseudomonadota</taxon>
        <taxon>Gammaproteobacteria</taxon>
        <taxon>Chromatiales</taxon>
        <taxon>Ectothiorhodospiraceae</taxon>
        <taxon>Alkalispirillum</taxon>
    </lineage>
</organism>
<name>A0A498C885_9GAMM</name>
<dbReference type="AlphaFoldDB" id="A0A498C885"/>
<dbReference type="InterPro" id="IPR002509">
    <property type="entry name" value="NODB_dom"/>
</dbReference>
<protein>
    <submittedName>
        <fullName evidence="4">Polysaccharide deacetylase</fullName>
    </submittedName>
</protein>
<reference evidence="4 5" key="1">
    <citation type="submission" date="2018-10" db="EMBL/GenBank/DDBJ databases">
        <title>Genomic Encyclopedia of Type Strains, Phase IV (KMG-IV): sequencing the most valuable type-strain genomes for metagenomic binning, comparative biology and taxonomic classification.</title>
        <authorList>
            <person name="Goeker M."/>
        </authorList>
    </citation>
    <scope>NUCLEOTIDE SEQUENCE [LARGE SCALE GENOMIC DNA]</scope>
    <source>
        <strain evidence="4 5">DSM 12769</strain>
    </source>
</reference>
<dbReference type="CDD" id="cd10918">
    <property type="entry name" value="CE4_NodB_like_5s_6s"/>
    <property type="match status" value="1"/>
</dbReference>
<dbReference type="EMBL" id="RCDA01000001">
    <property type="protein sequence ID" value="RLK51653.1"/>
    <property type="molecule type" value="Genomic_DNA"/>
</dbReference>
<keyword evidence="2" id="KW-0732">Signal</keyword>
<dbReference type="Pfam" id="PF01522">
    <property type="entry name" value="Polysacc_deac_1"/>
    <property type="match status" value="2"/>
</dbReference>
<dbReference type="InterPro" id="IPR051398">
    <property type="entry name" value="Polysacch_Deacetylase"/>
</dbReference>
<evidence type="ECO:0000313" key="5">
    <source>
        <dbReference type="Proteomes" id="UP000275461"/>
    </source>
</evidence>
<dbReference type="PANTHER" id="PTHR34216">
    <property type="match status" value="1"/>
</dbReference>
<dbReference type="PROSITE" id="PS51677">
    <property type="entry name" value="NODB"/>
    <property type="match status" value="1"/>
</dbReference>
<evidence type="ECO:0000259" key="3">
    <source>
        <dbReference type="PROSITE" id="PS51677"/>
    </source>
</evidence>
<evidence type="ECO:0000313" key="4">
    <source>
        <dbReference type="EMBL" id="RLK51653.1"/>
    </source>
</evidence>
<evidence type="ECO:0000256" key="1">
    <source>
        <dbReference type="ARBA" id="ARBA00004613"/>
    </source>
</evidence>
<dbReference type="GO" id="GO:0016810">
    <property type="term" value="F:hydrolase activity, acting on carbon-nitrogen (but not peptide) bonds"/>
    <property type="evidence" value="ECO:0007669"/>
    <property type="project" value="InterPro"/>
</dbReference>
<dbReference type="GO" id="GO:0005975">
    <property type="term" value="P:carbohydrate metabolic process"/>
    <property type="evidence" value="ECO:0007669"/>
    <property type="project" value="InterPro"/>
</dbReference>
<feature type="domain" description="NodB homology" evidence="3">
    <location>
        <begin position="75"/>
        <end position="316"/>
    </location>
</feature>
<dbReference type="GO" id="GO:0005576">
    <property type="term" value="C:extracellular region"/>
    <property type="evidence" value="ECO:0007669"/>
    <property type="project" value="UniProtKB-SubCell"/>
</dbReference>